<accession>A0A5N6M0Q9</accession>
<protein>
    <submittedName>
        <fullName evidence="3">Uncharacterized protein</fullName>
    </submittedName>
</protein>
<dbReference type="PANTHER" id="PTHR35490:SF3">
    <property type="entry name" value="(WILD MALAYSIAN BANANA) HYPOTHETICAL PROTEIN"/>
    <property type="match status" value="1"/>
</dbReference>
<dbReference type="OrthoDB" id="1736072at2759"/>
<comment type="caution">
    <text evidence="3">The sequence shown here is derived from an EMBL/GenBank/DDBJ whole genome shotgun (WGS) entry which is preliminary data.</text>
</comment>
<dbReference type="AlphaFoldDB" id="A0A5N6M0Q9"/>
<keyword evidence="2" id="KW-0812">Transmembrane</keyword>
<feature type="transmembrane region" description="Helical" evidence="2">
    <location>
        <begin position="318"/>
        <end position="339"/>
    </location>
</feature>
<organism evidence="3 4">
    <name type="scientific">Mikania micrantha</name>
    <name type="common">bitter vine</name>
    <dbReference type="NCBI Taxonomy" id="192012"/>
    <lineage>
        <taxon>Eukaryota</taxon>
        <taxon>Viridiplantae</taxon>
        <taxon>Streptophyta</taxon>
        <taxon>Embryophyta</taxon>
        <taxon>Tracheophyta</taxon>
        <taxon>Spermatophyta</taxon>
        <taxon>Magnoliopsida</taxon>
        <taxon>eudicotyledons</taxon>
        <taxon>Gunneridae</taxon>
        <taxon>Pentapetalae</taxon>
        <taxon>asterids</taxon>
        <taxon>campanulids</taxon>
        <taxon>Asterales</taxon>
        <taxon>Asteraceae</taxon>
        <taxon>Asteroideae</taxon>
        <taxon>Heliantheae alliance</taxon>
        <taxon>Eupatorieae</taxon>
        <taxon>Mikania</taxon>
    </lineage>
</organism>
<evidence type="ECO:0000256" key="2">
    <source>
        <dbReference type="SAM" id="Phobius"/>
    </source>
</evidence>
<keyword evidence="4" id="KW-1185">Reference proteome</keyword>
<evidence type="ECO:0000313" key="3">
    <source>
        <dbReference type="EMBL" id="KAD3067475.1"/>
    </source>
</evidence>
<name>A0A5N6M0Q9_9ASTR</name>
<evidence type="ECO:0000256" key="1">
    <source>
        <dbReference type="SAM" id="Coils"/>
    </source>
</evidence>
<dbReference type="PANTHER" id="PTHR35490">
    <property type="entry name" value="BACTERIOPHAGE N4 ADSORPTION B PROTEIN"/>
    <property type="match status" value="1"/>
</dbReference>
<evidence type="ECO:0000313" key="4">
    <source>
        <dbReference type="Proteomes" id="UP000326396"/>
    </source>
</evidence>
<dbReference type="Proteomes" id="UP000326396">
    <property type="component" value="Linkage Group LG7"/>
</dbReference>
<dbReference type="EMBL" id="SZYD01000017">
    <property type="protein sequence ID" value="KAD3067475.1"/>
    <property type="molecule type" value="Genomic_DNA"/>
</dbReference>
<keyword evidence="1" id="KW-0175">Coiled coil</keyword>
<proteinExistence type="predicted"/>
<feature type="coiled-coil region" evidence="1">
    <location>
        <begin position="270"/>
        <end position="297"/>
    </location>
</feature>
<keyword evidence="2" id="KW-1133">Transmembrane helix</keyword>
<gene>
    <name evidence="3" type="ORF">E3N88_35355</name>
</gene>
<keyword evidence="2" id="KW-0472">Membrane</keyword>
<reference evidence="3 4" key="1">
    <citation type="submission" date="2019-05" db="EMBL/GenBank/DDBJ databases">
        <title>Mikania micrantha, genome provides insights into the molecular mechanism of rapid growth.</title>
        <authorList>
            <person name="Liu B."/>
        </authorList>
    </citation>
    <scope>NUCLEOTIDE SEQUENCE [LARGE SCALE GENOMIC DNA]</scope>
    <source>
        <strain evidence="3">NLD-2019</strain>
        <tissue evidence="3">Leaf</tissue>
    </source>
</reference>
<sequence>MPTFTSIALQNLLEHRVPSNTSTKNLKETSDDSKARRRLNHIYISPALYTTPEPTPILDHGSVSPSPYVFNRKGRGGGNSANRRIDGFEVQSSVGEHQLVQGESCLADEDADADDNFVDPPCDSLSIASSADLNDSGRLGLDNMSLVSNQIGEFFDATEDFSSEGSIASCRGNIESELHTARVNLLEEIEKRKAAEDDMAAMYTHLQRVSKILLSQPGVTHSSNDSSHTRFDFKEMKQLSEEVIVARFVAEAMGKAVARAEAELAAQVVIESKDKEIARLQDRLQYYEAMIHEMSQKNLESMEVARRERERRREQRKWLWRCVGMSIAIGASVIAYSYVPHHHQSLETLNETHPDAS</sequence>